<dbReference type="HOGENOM" id="CLU_627767_0_0_1"/>
<evidence type="ECO:0000256" key="1">
    <source>
        <dbReference type="SAM" id="SignalP"/>
    </source>
</evidence>
<evidence type="ECO:0000313" key="3">
    <source>
        <dbReference type="Proteomes" id="UP000009168"/>
    </source>
</evidence>
<dbReference type="SUPFAM" id="SSF49695">
    <property type="entry name" value="gamma-Crystallin-like"/>
    <property type="match status" value="1"/>
</dbReference>
<dbReference type="eggNOG" id="ENOG502SGQ6">
    <property type="taxonomic scope" value="Eukaryota"/>
</dbReference>
<proteinExistence type="predicted"/>
<dbReference type="Proteomes" id="UP000009168">
    <property type="component" value="Unassembled WGS sequence"/>
</dbReference>
<feature type="signal peptide" evidence="1">
    <location>
        <begin position="1"/>
        <end position="18"/>
    </location>
</feature>
<feature type="chain" id="PRO_5004201060" evidence="1">
    <location>
        <begin position="19"/>
        <end position="437"/>
    </location>
</feature>
<dbReference type="AlphaFoldDB" id="Q22D32"/>
<dbReference type="KEGG" id="tet:TTHERM_01002860"/>
<dbReference type="PANTHER" id="PTHR39767">
    <property type="entry name" value="CALCIUM/CALMODULIN-BINDING MEMBRANE PROTEIN PCM4-RELATED"/>
    <property type="match status" value="1"/>
</dbReference>
<dbReference type="InterPro" id="IPR011024">
    <property type="entry name" value="G_crystallin-like"/>
</dbReference>
<organism evidence="2 3">
    <name type="scientific">Tetrahymena thermophila (strain SB210)</name>
    <dbReference type="NCBI Taxonomy" id="312017"/>
    <lineage>
        <taxon>Eukaryota</taxon>
        <taxon>Sar</taxon>
        <taxon>Alveolata</taxon>
        <taxon>Ciliophora</taxon>
        <taxon>Intramacronucleata</taxon>
        <taxon>Oligohymenophorea</taxon>
        <taxon>Hymenostomatida</taxon>
        <taxon>Tetrahymenina</taxon>
        <taxon>Tetrahymenidae</taxon>
        <taxon>Tetrahymena</taxon>
    </lineage>
</organism>
<dbReference type="InParanoid" id="Q22D32"/>
<dbReference type="GeneID" id="7832156"/>
<dbReference type="EMBL" id="GG662361">
    <property type="protein sequence ID" value="EAR83221.3"/>
    <property type="molecule type" value="Genomic_DNA"/>
</dbReference>
<dbReference type="Gene3D" id="2.60.20.10">
    <property type="entry name" value="Crystallins"/>
    <property type="match status" value="1"/>
</dbReference>
<keyword evidence="1" id="KW-0732">Signal</keyword>
<keyword evidence="3" id="KW-1185">Reference proteome</keyword>
<dbReference type="RefSeq" id="XP_001030884.3">
    <property type="nucleotide sequence ID" value="XM_001030884.4"/>
</dbReference>
<dbReference type="OrthoDB" id="282595at2759"/>
<sequence length="437" mass="48096">MQKGYILVALLLVGFASANFYEVAKEFTLNNFNSKSLSSWNLVNFKGDQVANCNGVSVVGGPSVVASGSMTKTFTTDFDLNGVNISFDLYFFDKWFSGWDGGRDQNTLFKIFVNNQQVYQLGSDYTRSLHADQPNLCGDATPDRQTHISLDVPATGRNITVQLVANIASNNPAVASWGIRNFYILSQQGYDDSQVVVSELNDDSNFDVSQWQTNFKGVITQCPSKLLGGYNAAGPKATAVRKLASLPAHSFLTVSLSAYFIDSIDANDSVVIYVDGKVAHEHQKAYYEDSTNVCGAAWNDGVDNELNIIVPHFASTAEIKIYVNTDQAPGDESFGFREFQVSVSSPCPILYTDVNQGGRQFSFCGNLPDLKAVGWTAPIKGIYLPKGVELTVYQDSNYNGKKYTVKKSNFNLSGNEYQLINKALNIDVTEQKLRRNK</sequence>
<name>Q22D32_TETTS</name>
<reference evidence="3" key="1">
    <citation type="journal article" date="2006" name="PLoS Biol.">
        <title>Macronuclear genome sequence of the ciliate Tetrahymena thermophila, a model eukaryote.</title>
        <authorList>
            <person name="Eisen J.A."/>
            <person name="Coyne R.S."/>
            <person name="Wu M."/>
            <person name="Wu D."/>
            <person name="Thiagarajan M."/>
            <person name="Wortman J.R."/>
            <person name="Badger J.H."/>
            <person name="Ren Q."/>
            <person name="Amedeo P."/>
            <person name="Jones K.M."/>
            <person name="Tallon L.J."/>
            <person name="Delcher A.L."/>
            <person name="Salzberg S.L."/>
            <person name="Silva J.C."/>
            <person name="Haas B.J."/>
            <person name="Majoros W.H."/>
            <person name="Farzad M."/>
            <person name="Carlton J.M."/>
            <person name="Smith R.K. Jr."/>
            <person name="Garg J."/>
            <person name="Pearlman R.E."/>
            <person name="Karrer K.M."/>
            <person name="Sun L."/>
            <person name="Manning G."/>
            <person name="Elde N.C."/>
            <person name="Turkewitz A.P."/>
            <person name="Asai D.J."/>
            <person name="Wilkes D.E."/>
            <person name="Wang Y."/>
            <person name="Cai H."/>
            <person name="Collins K."/>
            <person name="Stewart B.A."/>
            <person name="Lee S.R."/>
            <person name="Wilamowska K."/>
            <person name="Weinberg Z."/>
            <person name="Ruzzo W.L."/>
            <person name="Wloga D."/>
            <person name="Gaertig J."/>
            <person name="Frankel J."/>
            <person name="Tsao C.-C."/>
            <person name="Gorovsky M.A."/>
            <person name="Keeling P.J."/>
            <person name="Waller R.F."/>
            <person name="Patron N.J."/>
            <person name="Cherry J.M."/>
            <person name="Stover N.A."/>
            <person name="Krieger C.J."/>
            <person name="del Toro C."/>
            <person name="Ryder H.F."/>
            <person name="Williamson S.C."/>
            <person name="Barbeau R.A."/>
            <person name="Hamilton E.P."/>
            <person name="Orias E."/>
        </authorList>
    </citation>
    <scope>NUCLEOTIDE SEQUENCE [LARGE SCALE GENOMIC DNA]</scope>
    <source>
        <strain evidence="3">SB210</strain>
    </source>
</reference>
<evidence type="ECO:0000313" key="2">
    <source>
        <dbReference type="EMBL" id="EAR83221.3"/>
    </source>
</evidence>
<gene>
    <name evidence="2" type="ORF">TTHERM_01002860</name>
</gene>
<dbReference type="PANTHER" id="PTHR39767:SF2">
    <property type="entry name" value="CHROMOSOME UNDETERMINED SCAFFOLD_1, WHOLE GENOME SHOTGUN SEQUENCE"/>
    <property type="match status" value="1"/>
</dbReference>
<accession>Q22D32</accession>
<protein>
    <submittedName>
        <fullName evidence="2">Carboxy-terminal crystallin fold protein</fullName>
    </submittedName>
</protein>